<dbReference type="Proteomes" id="UP001642360">
    <property type="component" value="Unassembled WGS sequence"/>
</dbReference>
<comment type="caution">
    <text evidence="2">The sequence shown here is derived from an EMBL/GenBank/DDBJ whole genome shotgun (WGS) entry which is preliminary data.</text>
</comment>
<evidence type="ECO:0000256" key="1">
    <source>
        <dbReference type="SAM" id="MobiDB-lite"/>
    </source>
</evidence>
<feature type="region of interest" description="Disordered" evidence="1">
    <location>
        <begin position="1"/>
        <end position="38"/>
    </location>
</feature>
<dbReference type="EMBL" id="CAUOFW020002878">
    <property type="protein sequence ID" value="CAK9156542.1"/>
    <property type="molecule type" value="Genomic_DNA"/>
</dbReference>
<name>A0ABC8SI15_9AQUA</name>
<evidence type="ECO:0000313" key="3">
    <source>
        <dbReference type="Proteomes" id="UP001642360"/>
    </source>
</evidence>
<feature type="non-terminal residue" evidence="2">
    <location>
        <position position="1"/>
    </location>
</feature>
<gene>
    <name evidence="2" type="ORF">ILEXP_LOCUS25089</name>
</gene>
<dbReference type="AlphaFoldDB" id="A0ABC8SI15"/>
<sequence>SRGTGIAHTAGAGSRKQEASSNLRRRPTAMPSRPSMATSICPVSGVSCAWHHHSPRLRVAPAQRL</sequence>
<feature type="non-terminal residue" evidence="2">
    <location>
        <position position="65"/>
    </location>
</feature>
<accession>A0ABC8SI15</accession>
<keyword evidence="3" id="KW-1185">Reference proteome</keyword>
<reference evidence="2 3" key="1">
    <citation type="submission" date="2024-02" db="EMBL/GenBank/DDBJ databases">
        <authorList>
            <person name="Vignale AGUSTIN F."/>
            <person name="Sosa J E."/>
            <person name="Modenutti C."/>
        </authorList>
    </citation>
    <scope>NUCLEOTIDE SEQUENCE [LARGE SCALE GENOMIC DNA]</scope>
</reference>
<organism evidence="2 3">
    <name type="scientific">Ilex paraguariensis</name>
    <name type="common">yerba mate</name>
    <dbReference type="NCBI Taxonomy" id="185542"/>
    <lineage>
        <taxon>Eukaryota</taxon>
        <taxon>Viridiplantae</taxon>
        <taxon>Streptophyta</taxon>
        <taxon>Embryophyta</taxon>
        <taxon>Tracheophyta</taxon>
        <taxon>Spermatophyta</taxon>
        <taxon>Magnoliopsida</taxon>
        <taxon>eudicotyledons</taxon>
        <taxon>Gunneridae</taxon>
        <taxon>Pentapetalae</taxon>
        <taxon>asterids</taxon>
        <taxon>campanulids</taxon>
        <taxon>Aquifoliales</taxon>
        <taxon>Aquifoliaceae</taxon>
        <taxon>Ilex</taxon>
    </lineage>
</organism>
<evidence type="ECO:0000313" key="2">
    <source>
        <dbReference type="EMBL" id="CAK9156542.1"/>
    </source>
</evidence>
<proteinExistence type="predicted"/>
<protein>
    <submittedName>
        <fullName evidence="2">Uncharacterized protein</fullName>
    </submittedName>
</protein>